<evidence type="ECO:0000313" key="2">
    <source>
        <dbReference type="Proteomes" id="UP000190683"/>
    </source>
</evidence>
<comment type="caution">
    <text evidence="1">The sequence shown here is derived from an EMBL/GenBank/DDBJ whole genome shotgun (WGS) entry which is preliminary data.</text>
</comment>
<proteinExistence type="predicted"/>
<dbReference type="RefSeq" id="WP_078318057.1">
    <property type="nucleotide sequence ID" value="NZ_MUYV01000009.1"/>
</dbReference>
<sequence length="80" mass="8678">MMIDFATLPITVQERIVNLQEPVSILKDGQVVAVLSPKSYDAKFDFARIQASVSSGQVAVPKTATADIDAFDRWLADVAP</sequence>
<reference evidence="1 2" key="1">
    <citation type="submission" date="2017-02" db="EMBL/GenBank/DDBJ databases">
        <title>Draft genome sequence of Moraxella porci CCUG 54912T type strain.</title>
        <authorList>
            <person name="Salva-Serra F."/>
            <person name="Engstrom-Jakobsson H."/>
            <person name="Thorell K."/>
            <person name="Jaen-Luchoro D."/>
            <person name="Gonzales-Siles L."/>
            <person name="Karlsson R."/>
            <person name="Yazdan S."/>
            <person name="Boulund F."/>
            <person name="Johnning A."/>
            <person name="Engstrand L."/>
            <person name="Kristiansson E."/>
            <person name="Moore E."/>
        </authorList>
    </citation>
    <scope>NUCLEOTIDE SEQUENCE [LARGE SCALE GENOMIC DNA]</scope>
    <source>
        <strain evidence="1 2">CCUG 54912</strain>
    </source>
</reference>
<protein>
    <submittedName>
        <fullName evidence="1">Uncharacterized protein</fullName>
    </submittedName>
</protein>
<dbReference type="EMBL" id="MUYV01000009">
    <property type="protein sequence ID" value="OOS24453.1"/>
    <property type="molecule type" value="Genomic_DNA"/>
</dbReference>
<name>A0A1T0CQ58_9GAMM</name>
<evidence type="ECO:0000313" key="1">
    <source>
        <dbReference type="EMBL" id="OOS24453.1"/>
    </source>
</evidence>
<accession>A0A1T0CQ58</accession>
<organism evidence="1 2">
    <name type="scientific">Moraxella porci DSM 25326</name>
    <dbReference type="NCBI Taxonomy" id="573983"/>
    <lineage>
        <taxon>Bacteria</taxon>
        <taxon>Pseudomonadati</taxon>
        <taxon>Pseudomonadota</taxon>
        <taxon>Gammaproteobacteria</taxon>
        <taxon>Moraxellales</taxon>
        <taxon>Moraxellaceae</taxon>
        <taxon>Moraxella</taxon>
    </lineage>
</organism>
<dbReference type="AlphaFoldDB" id="A0A1T0CQ58"/>
<dbReference type="STRING" id="573983.B0681_07130"/>
<dbReference type="Proteomes" id="UP000190683">
    <property type="component" value="Unassembled WGS sequence"/>
</dbReference>
<keyword evidence="2" id="KW-1185">Reference proteome</keyword>
<gene>
    <name evidence="1" type="ORF">B0681_07130</name>
</gene>